<keyword evidence="3" id="KW-1185">Reference proteome</keyword>
<dbReference type="InterPro" id="IPR052718">
    <property type="entry name" value="NmrA-type_oxidoreductase"/>
</dbReference>
<name>A0A2J7ZA63_STRMQ</name>
<dbReference type="Proteomes" id="UP000236520">
    <property type="component" value="Unassembled WGS sequence"/>
</dbReference>
<evidence type="ECO:0000313" key="2">
    <source>
        <dbReference type="EMBL" id="PNG97089.1"/>
    </source>
</evidence>
<dbReference type="PANTHER" id="PTHR47129">
    <property type="entry name" value="QUINONE OXIDOREDUCTASE 2"/>
    <property type="match status" value="1"/>
</dbReference>
<accession>A0A2J7ZA63</accession>
<dbReference type="InterPro" id="IPR036291">
    <property type="entry name" value="NAD(P)-bd_dom_sf"/>
</dbReference>
<dbReference type="Gene3D" id="3.40.50.720">
    <property type="entry name" value="NAD(P)-binding Rossmann-like Domain"/>
    <property type="match status" value="1"/>
</dbReference>
<dbReference type="EMBL" id="LJIW01000001">
    <property type="protein sequence ID" value="PNG97089.1"/>
    <property type="molecule type" value="Genomic_DNA"/>
</dbReference>
<dbReference type="InterPro" id="IPR016040">
    <property type="entry name" value="NAD(P)-bd_dom"/>
</dbReference>
<dbReference type="Pfam" id="PF13460">
    <property type="entry name" value="NAD_binding_10"/>
    <property type="match status" value="1"/>
</dbReference>
<dbReference type="AlphaFoldDB" id="A0A2J7ZA63"/>
<sequence>MSEQARATVAVTGVTGALGSRIAARLAERGVPQLLVGRDTDRIPELPGAERRGPAAYADASAMRTALAGASTLVLVSGRPLGRRLEEHATAVEAGVAVGVRRVLYVSLIGAGPTAIYRNARDHWLTERFLVESGVRHTVFRAGIYASTPAALADEELVVSGPGGDGRAAFVTHDDIADVITAVALDDGPRSEYDGATLEVTGPEALTLEEMVSRIATATGRPYRYVPESVEEAFARRWRQGISGVQIESWISWYQAIAKGEVSAVTDVVPRITGSPATPVERAGWWPAPGSTGR</sequence>
<feature type="domain" description="NAD(P)-binding" evidence="1">
    <location>
        <begin position="13"/>
        <end position="186"/>
    </location>
</feature>
<dbReference type="GeneID" id="303177364"/>
<dbReference type="SUPFAM" id="SSF51735">
    <property type="entry name" value="NAD(P)-binding Rossmann-fold domains"/>
    <property type="match status" value="1"/>
</dbReference>
<evidence type="ECO:0000313" key="3">
    <source>
        <dbReference type="Proteomes" id="UP000236520"/>
    </source>
</evidence>
<dbReference type="PANTHER" id="PTHR47129:SF1">
    <property type="entry name" value="NMRA-LIKE DOMAIN-CONTAINING PROTEIN"/>
    <property type="match status" value="1"/>
</dbReference>
<protein>
    <recommendedName>
        <fullName evidence="1">NAD(P)-binding domain-containing protein</fullName>
    </recommendedName>
</protein>
<dbReference type="Gene3D" id="3.90.25.10">
    <property type="entry name" value="UDP-galactose 4-epimerase, domain 1"/>
    <property type="match status" value="1"/>
</dbReference>
<evidence type="ECO:0000259" key="1">
    <source>
        <dbReference type="Pfam" id="PF13460"/>
    </source>
</evidence>
<proteinExistence type="predicted"/>
<comment type="caution">
    <text evidence="2">The sequence shown here is derived from an EMBL/GenBank/DDBJ whole genome shotgun (WGS) entry which is preliminary data.</text>
</comment>
<dbReference type="RefSeq" id="WP_069866178.1">
    <property type="nucleotide sequence ID" value="NZ_JAJGMX010000053.1"/>
</dbReference>
<gene>
    <name evidence="2" type="ORF">SMF913_13114</name>
</gene>
<organism evidence="2 3">
    <name type="scientific">Streptomyces malaysiensis</name>
    <dbReference type="NCBI Taxonomy" id="92644"/>
    <lineage>
        <taxon>Bacteria</taxon>
        <taxon>Bacillati</taxon>
        <taxon>Actinomycetota</taxon>
        <taxon>Actinomycetes</taxon>
        <taxon>Kitasatosporales</taxon>
        <taxon>Streptomycetaceae</taxon>
        <taxon>Streptomyces</taxon>
        <taxon>Streptomyces violaceusniger group</taxon>
    </lineage>
</organism>
<reference evidence="2 3" key="1">
    <citation type="submission" date="2015-09" db="EMBL/GenBank/DDBJ databases">
        <title>Genome sequence, genome mining and natural product profiling of a biocontrol bacterium Streptomyces malaysiensis F913.</title>
        <authorList>
            <person name="Xu Y."/>
            <person name="Wei J."/>
            <person name="Xie J."/>
            <person name="Li T."/>
            <person name="Zhou Z."/>
        </authorList>
    </citation>
    <scope>NUCLEOTIDE SEQUENCE [LARGE SCALE GENOMIC DNA]</scope>
    <source>
        <strain evidence="2 3">F913</strain>
    </source>
</reference>